<dbReference type="InParanoid" id="A0BE91"/>
<dbReference type="Proteomes" id="UP000000600">
    <property type="component" value="Unassembled WGS sequence"/>
</dbReference>
<protein>
    <submittedName>
        <fullName evidence="1">Uncharacterized protein</fullName>
    </submittedName>
</protein>
<dbReference type="EMBL" id="CT867988">
    <property type="protein sequence ID" value="CAK56858.1"/>
    <property type="molecule type" value="Genomic_DNA"/>
</dbReference>
<name>A0BE91_PARTE</name>
<dbReference type="OrthoDB" id="2117703at2759"/>
<dbReference type="RefSeq" id="XP_001424256.1">
    <property type="nucleotide sequence ID" value="XM_001424219.1"/>
</dbReference>
<evidence type="ECO:0000313" key="2">
    <source>
        <dbReference type="Proteomes" id="UP000000600"/>
    </source>
</evidence>
<dbReference type="HOGENOM" id="CLU_1848942_0_0_1"/>
<dbReference type="KEGG" id="ptm:GSPATT00027891001"/>
<reference evidence="1 2" key="1">
    <citation type="journal article" date="2006" name="Nature">
        <title>Global trends of whole-genome duplications revealed by the ciliate Paramecium tetraurelia.</title>
        <authorList>
            <consortium name="Genoscope"/>
            <person name="Aury J.-M."/>
            <person name="Jaillon O."/>
            <person name="Duret L."/>
            <person name="Noel B."/>
            <person name="Jubin C."/>
            <person name="Porcel B.M."/>
            <person name="Segurens B."/>
            <person name="Daubin V."/>
            <person name="Anthouard V."/>
            <person name="Aiach N."/>
            <person name="Arnaiz O."/>
            <person name="Billaut A."/>
            <person name="Beisson J."/>
            <person name="Blanc I."/>
            <person name="Bouhouche K."/>
            <person name="Camara F."/>
            <person name="Duharcourt S."/>
            <person name="Guigo R."/>
            <person name="Gogendeau D."/>
            <person name="Katinka M."/>
            <person name="Keller A.-M."/>
            <person name="Kissmehl R."/>
            <person name="Klotz C."/>
            <person name="Koll F."/>
            <person name="Le Moue A."/>
            <person name="Lepere C."/>
            <person name="Malinsky S."/>
            <person name="Nowacki M."/>
            <person name="Nowak J.K."/>
            <person name="Plattner H."/>
            <person name="Poulain J."/>
            <person name="Ruiz F."/>
            <person name="Serrano V."/>
            <person name="Zagulski M."/>
            <person name="Dessen P."/>
            <person name="Betermier M."/>
            <person name="Weissenbach J."/>
            <person name="Scarpelli C."/>
            <person name="Schachter V."/>
            <person name="Sperling L."/>
            <person name="Meyer E."/>
            <person name="Cohen J."/>
            <person name="Wincker P."/>
        </authorList>
    </citation>
    <scope>NUCLEOTIDE SEQUENCE [LARGE SCALE GENOMIC DNA]</scope>
    <source>
        <strain evidence="1 2">Stock d4-2</strain>
    </source>
</reference>
<accession>A0BE91</accession>
<keyword evidence="2" id="KW-1185">Reference proteome</keyword>
<dbReference type="AlphaFoldDB" id="A0BE91"/>
<organism evidence="1 2">
    <name type="scientific">Paramecium tetraurelia</name>
    <dbReference type="NCBI Taxonomy" id="5888"/>
    <lineage>
        <taxon>Eukaryota</taxon>
        <taxon>Sar</taxon>
        <taxon>Alveolata</taxon>
        <taxon>Ciliophora</taxon>
        <taxon>Intramacronucleata</taxon>
        <taxon>Oligohymenophorea</taxon>
        <taxon>Peniculida</taxon>
        <taxon>Parameciidae</taxon>
        <taxon>Paramecium</taxon>
    </lineage>
</organism>
<evidence type="ECO:0000313" key="1">
    <source>
        <dbReference type="EMBL" id="CAK56858.1"/>
    </source>
</evidence>
<sequence>MNSSIIRKIFNEKELINQLSALIIKNLTINTLMIKLSMVQSLENYLNIPVIMNSQLLYLIEEVLLKDCIFRKLFQIHSISYKFMVKPKPEVSLFGSLKNQNKLFQIYAKGQIGHFTMDTIGDQSDNNKQGFQVIGLDCF</sequence>
<gene>
    <name evidence="1" type="ORF">GSPATT00027891001</name>
</gene>
<dbReference type="GeneID" id="5010040"/>
<proteinExistence type="predicted"/>